<dbReference type="RefSeq" id="WP_207052852.1">
    <property type="nucleotide sequence ID" value="NZ_JAFIMU010000007.1"/>
</dbReference>
<organism evidence="3 4">
    <name type="scientific">Corallococcus macrosporus</name>
    <dbReference type="NCBI Taxonomy" id="35"/>
    <lineage>
        <taxon>Bacteria</taxon>
        <taxon>Pseudomonadati</taxon>
        <taxon>Myxococcota</taxon>
        <taxon>Myxococcia</taxon>
        <taxon>Myxococcales</taxon>
        <taxon>Cystobacterineae</taxon>
        <taxon>Myxococcaceae</taxon>
        <taxon>Corallococcus</taxon>
    </lineage>
</organism>
<dbReference type="Pfam" id="PF04280">
    <property type="entry name" value="Tim44"/>
    <property type="match status" value="1"/>
</dbReference>
<dbReference type="Proteomes" id="UP000664052">
    <property type="component" value="Unassembled WGS sequence"/>
</dbReference>
<dbReference type="EMBL" id="JAFIMU010000007">
    <property type="protein sequence ID" value="MBN8229541.1"/>
    <property type="molecule type" value="Genomic_DNA"/>
</dbReference>
<dbReference type="SMART" id="SM00978">
    <property type="entry name" value="Tim44"/>
    <property type="match status" value="1"/>
</dbReference>
<dbReference type="InterPro" id="IPR032710">
    <property type="entry name" value="NTF2-like_dom_sf"/>
</dbReference>
<evidence type="ECO:0000313" key="4">
    <source>
        <dbReference type="Proteomes" id="UP000664052"/>
    </source>
</evidence>
<keyword evidence="1" id="KW-0472">Membrane</keyword>
<proteinExistence type="predicted"/>
<sequence>MSEGQFGGFCLLLVVVGVGVLVLMSVNKGSEQKDWSTLAPQAPPPPQRQGSLRTKLAGLARIGPKGSDGSMQPLDPEFSIVLFEDFVYSLFARVHEARGGDRLDTLGGWLSDEAIASLRALGTPDTVKAVVVGAVTYEDVKGVGPNSRRVHVVLRFEANYTEASGSEQSWYVAEEWRLERAASAKSRAPEDVRAFKCPNCGAPLESVQGHKCSYCDTVVNTGEFDWVVTRVVSQERERRGPQLTGTTEEQGTELPTVKDSRAQERLNALLHDDPEATPLALRKRLEFIFHEMQTAWAKREWQGMRPFLSDNLFQTQLYWINAYRQAGLRNITENARITNMVLARVTRDAYFDAVTLRVYAVSLDYTVRDGDGQVVGGSRNRERAYSEYWTLIRGRGVHGKPSTQKQCPSCGAPLSINMAGHCTHCQARVTSGEFDWVLSRIEQDESYQG</sequence>
<name>A0ABS3DEY9_9BACT</name>
<keyword evidence="1" id="KW-0812">Transmembrane</keyword>
<feature type="domain" description="Tim44-like" evidence="2">
    <location>
        <begin position="262"/>
        <end position="443"/>
    </location>
</feature>
<dbReference type="InterPro" id="IPR007379">
    <property type="entry name" value="Tim44-like_dom"/>
</dbReference>
<dbReference type="Gene3D" id="3.10.450.240">
    <property type="match status" value="1"/>
</dbReference>
<evidence type="ECO:0000256" key="1">
    <source>
        <dbReference type="SAM" id="Phobius"/>
    </source>
</evidence>
<gene>
    <name evidence="3" type="ORF">JYK02_18695</name>
</gene>
<evidence type="ECO:0000259" key="2">
    <source>
        <dbReference type="SMART" id="SM00978"/>
    </source>
</evidence>
<accession>A0ABS3DEY9</accession>
<dbReference type="SUPFAM" id="SSF54427">
    <property type="entry name" value="NTF2-like"/>
    <property type="match status" value="1"/>
</dbReference>
<comment type="caution">
    <text evidence="3">The sequence shown here is derived from an EMBL/GenBank/DDBJ whole genome shotgun (WGS) entry which is preliminary data.</text>
</comment>
<feature type="transmembrane region" description="Helical" evidence="1">
    <location>
        <begin position="6"/>
        <end position="26"/>
    </location>
</feature>
<reference evidence="3 4" key="1">
    <citation type="submission" date="2021-02" db="EMBL/GenBank/DDBJ databases">
        <title>De Novo genome assembly of isolated myxobacteria.</title>
        <authorList>
            <person name="Stevens D.C."/>
        </authorList>
    </citation>
    <scope>NUCLEOTIDE SEQUENCE [LARGE SCALE GENOMIC DNA]</scope>
    <source>
        <strain evidence="3 4">ATCC 29039</strain>
    </source>
</reference>
<protein>
    <submittedName>
        <fullName evidence="3">TIM44-like domain-containing protein</fullName>
    </submittedName>
</protein>
<evidence type="ECO:0000313" key="3">
    <source>
        <dbReference type="EMBL" id="MBN8229541.1"/>
    </source>
</evidence>
<keyword evidence="1" id="KW-1133">Transmembrane helix</keyword>
<keyword evidence="4" id="KW-1185">Reference proteome</keyword>